<proteinExistence type="inferred from homology"/>
<evidence type="ECO:0000313" key="8">
    <source>
        <dbReference type="EMBL" id="PIK44669.1"/>
    </source>
</evidence>
<feature type="region of interest" description="Disordered" evidence="7">
    <location>
        <begin position="118"/>
        <end position="139"/>
    </location>
</feature>
<evidence type="ECO:0000256" key="3">
    <source>
        <dbReference type="ARBA" id="ARBA00022664"/>
    </source>
</evidence>
<dbReference type="AlphaFoldDB" id="A0A2G8K9M3"/>
<evidence type="ECO:0000256" key="6">
    <source>
        <dbReference type="SAM" id="Coils"/>
    </source>
</evidence>
<feature type="compositionally biased region" description="Basic residues" evidence="7">
    <location>
        <begin position="33"/>
        <end position="46"/>
    </location>
</feature>
<evidence type="ECO:0000313" key="9">
    <source>
        <dbReference type="Proteomes" id="UP000230750"/>
    </source>
</evidence>
<feature type="region of interest" description="Disordered" evidence="7">
    <location>
        <begin position="1"/>
        <end position="103"/>
    </location>
</feature>
<evidence type="ECO:0000256" key="2">
    <source>
        <dbReference type="ARBA" id="ARBA00006076"/>
    </source>
</evidence>
<feature type="compositionally biased region" description="Basic and acidic residues" evidence="7">
    <location>
        <begin position="195"/>
        <end position="206"/>
    </location>
</feature>
<keyword evidence="6" id="KW-0175">Coiled coil</keyword>
<feature type="region of interest" description="Disordered" evidence="7">
    <location>
        <begin position="768"/>
        <end position="792"/>
    </location>
</feature>
<sequence>MGSSKKHKDKDRDEKKHKHRDRDKDSKDSNSKDRKHHKHKRRRSRSKERDGEKKRRRETDSPILLSKSPVTEIKSDITVQSESQGRAAPAVEGKFHESLSVEETNKIRIKLGLAPLKQESAAVGKETSYDDRPDVHKPAINLATKKETAKIQDKLVMIREKRRLHKKLQKVKTLAEDDDPELEDASAWVRKSRQSQKEREKAEKQEKLLQEMDEEFGISDLLDDELKREKSEAYSAKDMAGIKVEHDTKDFRDGSKVILTLKDADVLNDDGDVLVNYNMLDFEKAKKNTELKKKMPGYVAYDDTEEDEFGVIRPKALLSKYDEEIDGERKKSFLLDKYGAVDTRADRMTVNIKDSLKAQAISLETGPLTLASEFYTSKEMDSFKKPKKKKRRLKKKNLVDELVAMQSQPRKKHDHGSRSRRPDVEEGEINEEEAAKAAVASATKTAAAAANSNSQVTDMEVDLPNADEGKIKGPEIMEDEWGPPIEDEAEKELQNVLNKARKLKQKKERKKCTVEEQVAAVVANIKEEPSVKIEDQTDTKTGSIVLHSTSEFCRALGDIPTYGASGNRNEDAEDDMDIERDDEEIRAEVMDDVKGWNQVNPDEEDENKEEDVGPVLEEEPDIRPGCMGALSLAVKKGYLGVEDPKNLGTVSSKNQHMEAQNYIVEDKNYNDIDAKYNKHDRGYRGPVQDFKDKDGYKPDFKLTYIDESGRELNQKEAFRHLSHRFHGKGSGKLKTEKRLKKVLEEEAMKKMSSTDTPLHTVARMQEKQREMQTPYIVLSGGGKNLTTNPITK</sequence>
<dbReference type="GO" id="GO:0000481">
    <property type="term" value="P:maturation of 5S rRNA"/>
    <property type="evidence" value="ECO:0007669"/>
    <property type="project" value="TreeGrafter"/>
</dbReference>
<keyword evidence="9" id="KW-1185">Reference proteome</keyword>
<feature type="compositionally biased region" description="Basic and acidic residues" evidence="7">
    <location>
        <begin position="93"/>
        <end position="103"/>
    </location>
</feature>
<feature type="compositionally biased region" description="Low complexity" evidence="7">
    <location>
        <begin position="436"/>
        <end position="453"/>
    </location>
</feature>
<feature type="region of interest" description="Disordered" evidence="7">
    <location>
        <begin position="380"/>
        <end position="481"/>
    </location>
</feature>
<dbReference type="GO" id="GO:0045292">
    <property type="term" value="P:mRNA cis splicing, via spliceosome"/>
    <property type="evidence" value="ECO:0007669"/>
    <property type="project" value="TreeGrafter"/>
</dbReference>
<dbReference type="Proteomes" id="UP000230750">
    <property type="component" value="Unassembled WGS sequence"/>
</dbReference>
<feature type="compositionally biased region" description="Basic residues" evidence="7">
    <location>
        <begin position="385"/>
        <end position="396"/>
    </location>
</feature>
<evidence type="ECO:0000256" key="7">
    <source>
        <dbReference type="SAM" id="MobiDB-lite"/>
    </source>
</evidence>
<protein>
    <submittedName>
        <fullName evidence="8">Putative U4/U6.U5 tri-snRNP-associated protein 1</fullName>
    </submittedName>
</protein>
<dbReference type="InterPro" id="IPR045347">
    <property type="entry name" value="HIND"/>
</dbReference>
<dbReference type="OrthoDB" id="5583at2759"/>
<dbReference type="GO" id="GO:0046540">
    <property type="term" value="C:U4/U6 x U5 tri-snRNP complex"/>
    <property type="evidence" value="ECO:0007669"/>
    <property type="project" value="InterPro"/>
</dbReference>
<feature type="compositionally biased region" description="Basic and acidic residues" evidence="7">
    <location>
        <begin position="47"/>
        <end position="60"/>
    </location>
</feature>
<feature type="region of interest" description="Disordered" evidence="7">
    <location>
        <begin position="589"/>
        <end position="623"/>
    </location>
</feature>
<accession>A0A2G8K9M3</accession>
<reference evidence="8 9" key="1">
    <citation type="journal article" date="2017" name="PLoS Biol.">
        <title>The sea cucumber genome provides insights into morphological evolution and visceral regeneration.</title>
        <authorList>
            <person name="Zhang X."/>
            <person name="Sun L."/>
            <person name="Yuan J."/>
            <person name="Sun Y."/>
            <person name="Gao Y."/>
            <person name="Zhang L."/>
            <person name="Li S."/>
            <person name="Dai H."/>
            <person name="Hamel J.F."/>
            <person name="Liu C."/>
            <person name="Yu Y."/>
            <person name="Liu S."/>
            <person name="Lin W."/>
            <person name="Guo K."/>
            <person name="Jin S."/>
            <person name="Xu P."/>
            <person name="Storey K.B."/>
            <person name="Huan P."/>
            <person name="Zhang T."/>
            <person name="Zhou Y."/>
            <person name="Zhang J."/>
            <person name="Lin C."/>
            <person name="Li X."/>
            <person name="Xing L."/>
            <person name="Huo D."/>
            <person name="Sun M."/>
            <person name="Wang L."/>
            <person name="Mercier A."/>
            <person name="Li F."/>
            <person name="Yang H."/>
            <person name="Xiang J."/>
        </authorList>
    </citation>
    <scope>NUCLEOTIDE SEQUENCE [LARGE SCALE GENOMIC DNA]</scope>
    <source>
        <strain evidence="8">Shaxun</strain>
        <tissue evidence="8">Muscle</tissue>
    </source>
</reference>
<dbReference type="PANTHER" id="PTHR14152:SF5">
    <property type="entry name" value="U4_U6.U5 TRI-SNRNP-ASSOCIATED PROTEIN 1"/>
    <property type="match status" value="1"/>
</dbReference>
<dbReference type="InterPro" id="IPR005011">
    <property type="entry name" value="SNU66/SART1"/>
</dbReference>
<feature type="compositionally biased region" description="Basic residues" evidence="7">
    <location>
        <begin position="1"/>
        <end position="21"/>
    </location>
</feature>
<comment type="subcellular location">
    <subcellularLocation>
        <location evidence="1">Nucleus</location>
    </subcellularLocation>
</comment>
<comment type="caution">
    <text evidence="8">The sequence shown here is derived from an EMBL/GenBank/DDBJ whole genome shotgun (WGS) entry which is preliminary data.</text>
</comment>
<keyword evidence="5" id="KW-0539">Nucleus</keyword>
<gene>
    <name evidence="8" type="ORF">BSL78_18463</name>
</gene>
<keyword evidence="3" id="KW-0507">mRNA processing</keyword>
<feature type="coiled-coil region" evidence="6">
    <location>
        <begin position="486"/>
        <end position="513"/>
    </location>
</feature>
<evidence type="ECO:0000256" key="1">
    <source>
        <dbReference type="ARBA" id="ARBA00004123"/>
    </source>
</evidence>
<organism evidence="8 9">
    <name type="scientific">Stichopus japonicus</name>
    <name type="common">Sea cucumber</name>
    <dbReference type="NCBI Taxonomy" id="307972"/>
    <lineage>
        <taxon>Eukaryota</taxon>
        <taxon>Metazoa</taxon>
        <taxon>Echinodermata</taxon>
        <taxon>Eleutherozoa</taxon>
        <taxon>Echinozoa</taxon>
        <taxon>Holothuroidea</taxon>
        <taxon>Aspidochirotacea</taxon>
        <taxon>Aspidochirotida</taxon>
        <taxon>Stichopodidae</taxon>
        <taxon>Apostichopus</taxon>
    </lineage>
</organism>
<evidence type="ECO:0000256" key="4">
    <source>
        <dbReference type="ARBA" id="ARBA00023187"/>
    </source>
</evidence>
<feature type="region of interest" description="Disordered" evidence="7">
    <location>
        <begin position="172"/>
        <end position="206"/>
    </location>
</feature>
<dbReference type="EMBL" id="MRZV01000762">
    <property type="protein sequence ID" value="PIK44669.1"/>
    <property type="molecule type" value="Genomic_DNA"/>
</dbReference>
<keyword evidence="4" id="KW-0508">mRNA splicing</keyword>
<evidence type="ECO:0000256" key="5">
    <source>
        <dbReference type="ARBA" id="ARBA00023242"/>
    </source>
</evidence>
<dbReference type="Pfam" id="PF03343">
    <property type="entry name" value="SART-1"/>
    <property type="match status" value="1"/>
</dbReference>
<dbReference type="Pfam" id="PF19252">
    <property type="entry name" value="HIND"/>
    <property type="match status" value="1"/>
</dbReference>
<comment type="similarity">
    <text evidence="2">Belongs to the SNU66/SART1 family.</text>
</comment>
<feature type="compositionally biased region" description="Basic and acidic residues" evidence="7">
    <location>
        <begin position="127"/>
        <end position="137"/>
    </location>
</feature>
<name>A0A2G8K9M3_STIJA</name>
<feature type="compositionally biased region" description="Basic and acidic residues" evidence="7">
    <location>
        <begin position="22"/>
        <end position="32"/>
    </location>
</feature>
<dbReference type="STRING" id="307972.A0A2G8K9M3"/>
<dbReference type="PANTHER" id="PTHR14152">
    <property type="entry name" value="SQUAMOUS CELL CARCINOMA ANTIGEN RECOGNISED BY CYTOTOXIC T LYMPHOCYTES"/>
    <property type="match status" value="1"/>
</dbReference>